<dbReference type="Proteomes" id="UP000817658">
    <property type="component" value="Chromosome 1"/>
</dbReference>
<feature type="compositionally biased region" description="Gly residues" evidence="1">
    <location>
        <begin position="1"/>
        <end position="15"/>
    </location>
</feature>
<evidence type="ECO:0000313" key="2">
    <source>
        <dbReference type="EMBL" id="BAD82177.1"/>
    </source>
</evidence>
<proteinExistence type="predicted"/>
<dbReference type="EMBL" id="AP003349">
    <property type="protein sequence ID" value="BAD82177.1"/>
    <property type="molecule type" value="Genomic_DNA"/>
</dbReference>
<gene>
    <name evidence="2" type="primary">P0674H09.16</name>
</gene>
<evidence type="ECO:0000256" key="1">
    <source>
        <dbReference type="SAM" id="MobiDB-lite"/>
    </source>
</evidence>
<protein>
    <submittedName>
        <fullName evidence="2">Uncharacterized protein P0674H09.16</fullName>
    </submittedName>
</protein>
<feature type="region of interest" description="Disordered" evidence="1">
    <location>
        <begin position="1"/>
        <end position="21"/>
    </location>
</feature>
<accession>Q5N8N0</accession>
<organism evidence="2">
    <name type="scientific">Oryza sativa subsp. japonica</name>
    <name type="common">Rice</name>
    <dbReference type="NCBI Taxonomy" id="39947"/>
    <lineage>
        <taxon>Eukaryota</taxon>
        <taxon>Viridiplantae</taxon>
        <taxon>Streptophyta</taxon>
        <taxon>Embryophyta</taxon>
        <taxon>Tracheophyta</taxon>
        <taxon>Spermatophyta</taxon>
        <taxon>Magnoliopsida</taxon>
        <taxon>Liliopsida</taxon>
        <taxon>Poales</taxon>
        <taxon>Poaceae</taxon>
        <taxon>BOP clade</taxon>
        <taxon>Oryzoideae</taxon>
        <taxon>Oryzeae</taxon>
        <taxon>Oryzinae</taxon>
        <taxon>Oryza</taxon>
        <taxon>Oryza sativa</taxon>
    </lineage>
</organism>
<dbReference type="AlphaFoldDB" id="Q5N8N0"/>
<name>Q5N8N0_ORYSJ</name>
<reference evidence="2" key="1">
    <citation type="journal article" date="2002" name="Nature">
        <title>The genome sequence and structure of rice chromosome 1.</title>
        <authorList>
            <person name="Sasaki T."/>
            <person name="Matsumoto T."/>
            <person name="Yamamoto K."/>
            <person name="Sakata K."/>
            <person name="Baba T."/>
            <person name="Katayose Y."/>
            <person name="Wu J."/>
            <person name="Niimura Y."/>
            <person name="Cheng Z."/>
            <person name="Nagamura Y."/>
            <person name="Antonio B.A."/>
            <person name="Kanamori H."/>
            <person name="Hosokawa S."/>
            <person name="Masukawa M."/>
            <person name="Arikawa K."/>
            <person name="Chiden Y."/>
            <person name="Hayashi M."/>
            <person name="Okamoto M."/>
            <person name="Ando T."/>
            <person name="Aoki H."/>
            <person name="Arita K."/>
            <person name="Hamada M."/>
            <person name="Harada C."/>
            <person name="Hijishita S."/>
            <person name="Honda M."/>
            <person name="Ichikawa Y."/>
            <person name="Idonuma A."/>
            <person name="Iijima M."/>
            <person name="Ikeda M."/>
            <person name="Ikeno M."/>
            <person name="Itoh S."/>
            <person name="Itoh T."/>
            <person name="Itoh Y."/>
            <person name="Itoh Y."/>
            <person name="Iwabuchi A."/>
            <person name="Kamiya K."/>
            <person name="Karasawa W."/>
            <person name="Katagiri S."/>
            <person name="Kikuta A."/>
            <person name="Kobayashi N."/>
            <person name="Kono I."/>
            <person name="Machita K."/>
            <person name="Maehara T."/>
            <person name="Mizuno H."/>
            <person name="Mizubayashi T."/>
            <person name="Mukai Y."/>
            <person name="Nagasaki H."/>
            <person name="Nakashima M."/>
            <person name="Nakama Y."/>
            <person name="Nakamichi Y."/>
            <person name="Nakamura M."/>
            <person name="Namiki N."/>
            <person name="Negishi M."/>
            <person name="Ohta I."/>
            <person name="Ono N."/>
            <person name="Saji S."/>
            <person name="Sakai K."/>
            <person name="Shibata M."/>
            <person name="Shimokawa T."/>
            <person name="Shomura A."/>
            <person name="Song J."/>
            <person name="Takazaki Y."/>
            <person name="Terasawa K."/>
            <person name="Tsuji K."/>
            <person name="Waki K."/>
            <person name="Yamagata H."/>
            <person name="Yamane H."/>
            <person name="Yoshiki S."/>
            <person name="Yoshihara R."/>
            <person name="Yukawa K."/>
            <person name="Zhong H."/>
            <person name="Iwama H."/>
            <person name="Endo T."/>
            <person name="Ito H."/>
            <person name="Hahn J.H."/>
            <person name="Kim H.I."/>
            <person name="Eun M.Y."/>
            <person name="Yano M."/>
            <person name="Jiang J."/>
            <person name="Gojobori T."/>
        </authorList>
    </citation>
    <scope>NUCLEOTIDE SEQUENCE [LARGE SCALE GENOMIC DNA]</scope>
</reference>
<sequence length="51" mass="5362">MLVAVSGGGGGGGGAPSSAARRIGKNEAVTVKLEKFATQFTYFFFLDSYYH</sequence>